<dbReference type="InterPro" id="IPR028082">
    <property type="entry name" value="Peripla_BP_I"/>
</dbReference>
<dbReference type="SMART" id="SM00354">
    <property type="entry name" value="HTH_LACI"/>
    <property type="match status" value="1"/>
</dbReference>
<evidence type="ECO:0000256" key="3">
    <source>
        <dbReference type="ARBA" id="ARBA00023163"/>
    </source>
</evidence>
<dbReference type="Pfam" id="PF00356">
    <property type="entry name" value="LacI"/>
    <property type="match status" value="1"/>
</dbReference>
<keyword evidence="6" id="KW-1185">Reference proteome</keyword>
<evidence type="ECO:0000313" key="5">
    <source>
        <dbReference type="EMBL" id="GAA4913552.1"/>
    </source>
</evidence>
<evidence type="ECO:0000313" key="6">
    <source>
        <dbReference type="Proteomes" id="UP001500368"/>
    </source>
</evidence>
<dbReference type="RefSeq" id="WP_345476552.1">
    <property type="nucleotide sequence ID" value="NZ_BAABLW010000002.1"/>
</dbReference>
<dbReference type="EMBL" id="BAABLW010000002">
    <property type="protein sequence ID" value="GAA4913552.1"/>
    <property type="molecule type" value="Genomic_DNA"/>
</dbReference>
<dbReference type="GO" id="GO:0003677">
    <property type="term" value="F:DNA binding"/>
    <property type="evidence" value="ECO:0007669"/>
    <property type="project" value="UniProtKB-KW"/>
</dbReference>
<dbReference type="Gene3D" id="1.10.260.40">
    <property type="entry name" value="lambda repressor-like DNA-binding domains"/>
    <property type="match status" value="1"/>
</dbReference>
<evidence type="ECO:0000256" key="1">
    <source>
        <dbReference type="ARBA" id="ARBA00023015"/>
    </source>
</evidence>
<dbReference type="CDD" id="cd01392">
    <property type="entry name" value="HTH_LacI"/>
    <property type="match status" value="1"/>
</dbReference>
<comment type="caution">
    <text evidence="5">The sequence shown here is derived from an EMBL/GenBank/DDBJ whole genome shotgun (WGS) entry which is preliminary data.</text>
</comment>
<accession>A0ABP9FRY8</accession>
<dbReference type="CDD" id="cd06267">
    <property type="entry name" value="PBP1_LacI_sugar_binding-like"/>
    <property type="match status" value="1"/>
</dbReference>
<dbReference type="PROSITE" id="PS50932">
    <property type="entry name" value="HTH_LACI_2"/>
    <property type="match status" value="1"/>
</dbReference>
<dbReference type="Pfam" id="PF13377">
    <property type="entry name" value="Peripla_BP_3"/>
    <property type="match status" value="1"/>
</dbReference>
<proteinExistence type="predicted"/>
<reference evidence="6" key="1">
    <citation type="journal article" date="2019" name="Int. J. Syst. Evol. Microbiol.">
        <title>The Global Catalogue of Microorganisms (GCM) 10K type strain sequencing project: providing services to taxonomists for standard genome sequencing and annotation.</title>
        <authorList>
            <consortium name="The Broad Institute Genomics Platform"/>
            <consortium name="The Broad Institute Genome Sequencing Center for Infectious Disease"/>
            <person name="Wu L."/>
            <person name="Ma J."/>
        </authorList>
    </citation>
    <scope>NUCLEOTIDE SEQUENCE [LARGE SCALE GENOMIC DNA]</scope>
    <source>
        <strain evidence="6">JCM 19129</strain>
    </source>
</reference>
<dbReference type="Gene3D" id="3.40.50.2300">
    <property type="match status" value="2"/>
</dbReference>
<dbReference type="InterPro" id="IPR000843">
    <property type="entry name" value="HTH_LacI"/>
</dbReference>
<feature type="domain" description="HTH lacI-type" evidence="4">
    <location>
        <begin position="3"/>
        <end position="58"/>
    </location>
</feature>
<dbReference type="PANTHER" id="PTHR30146:SF109">
    <property type="entry name" value="HTH-TYPE TRANSCRIPTIONAL REGULATOR GALS"/>
    <property type="match status" value="1"/>
</dbReference>
<dbReference type="InterPro" id="IPR010982">
    <property type="entry name" value="Lambda_DNA-bd_dom_sf"/>
</dbReference>
<dbReference type="PANTHER" id="PTHR30146">
    <property type="entry name" value="LACI-RELATED TRANSCRIPTIONAL REPRESSOR"/>
    <property type="match status" value="1"/>
</dbReference>
<keyword evidence="1" id="KW-0805">Transcription regulation</keyword>
<sequence>MAVRLADVAAEAGVSLATASRVLNGSSRRPKPEISERVKLAAERLGYFPNAQAQALARASAGLVGLVVHDIADPYFASIARGAQRALVGSGKQLMLASTERASGAEIEAVQAFMSYRTDAILLSGSRGYEDDDALAALLQTYRANGGRVAMIGQPLPDTHGVEIDNFGSAGALARELMERGFTRFALLSGELRLSTSQQRAEGIIAALAEHGLQPEVALEGAFTREGGRTLMRQLLETGDWRARDGQRLCVLCANDVMALGALAALREAGVSVPGDIALAGFDDIPTLEDQYPSVTTVRLPLEDIGHMGARMLLSAGEDTPRSVVLGQPVLRDSTRVSAAPMT</sequence>
<organism evidence="5 6">
    <name type="scientific">Nesterenkonia rhizosphaerae</name>
    <dbReference type="NCBI Taxonomy" id="1348272"/>
    <lineage>
        <taxon>Bacteria</taxon>
        <taxon>Bacillati</taxon>
        <taxon>Actinomycetota</taxon>
        <taxon>Actinomycetes</taxon>
        <taxon>Micrococcales</taxon>
        <taxon>Micrococcaceae</taxon>
        <taxon>Nesterenkonia</taxon>
    </lineage>
</organism>
<dbReference type="Proteomes" id="UP001500368">
    <property type="component" value="Unassembled WGS sequence"/>
</dbReference>
<dbReference type="SUPFAM" id="SSF47413">
    <property type="entry name" value="lambda repressor-like DNA-binding domains"/>
    <property type="match status" value="1"/>
</dbReference>
<protein>
    <submittedName>
        <fullName evidence="5">LacI family DNA-binding transcriptional regulator</fullName>
    </submittedName>
</protein>
<evidence type="ECO:0000259" key="4">
    <source>
        <dbReference type="PROSITE" id="PS50932"/>
    </source>
</evidence>
<keyword evidence="2 5" id="KW-0238">DNA-binding</keyword>
<name>A0ABP9FRY8_9MICC</name>
<dbReference type="SUPFAM" id="SSF53822">
    <property type="entry name" value="Periplasmic binding protein-like I"/>
    <property type="match status" value="1"/>
</dbReference>
<keyword evidence="3" id="KW-0804">Transcription</keyword>
<gene>
    <name evidence="5" type="ORF">GCM10025790_05450</name>
</gene>
<dbReference type="PROSITE" id="PS00356">
    <property type="entry name" value="HTH_LACI_1"/>
    <property type="match status" value="1"/>
</dbReference>
<evidence type="ECO:0000256" key="2">
    <source>
        <dbReference type="ARBA" id="ARBA00023125"/>
    </source>
</evidence>
<dbReference type="InterPro" id="IPR046335">
    <property type="entry name" value="LacI/GalR-like_sensor"/>
</dbReference>